<organism evidence="2 3">
    <name type="scientific">Clathrospora elynae</name>
    <dbReference type="NCBI Taxonomy" id="706981"/>
    <lineage>
        <taxon>Eukaryota</taxon>
        <taxon>Fungi</taxon>
        <taxon>Dikarya</taxon>
        <taxon>Ascomycota</taxon>
        <taxon>Pezizomycotina</taxon>
        <taxon>Dothideomycetes</taxon>
        <taxon>Pleosporomycetidae</taxon>
        <taxon>Pleosporales</taxon>
        <taxon>Diademaceae</taxon>
        <taxon>Clathrospora</taxon>
    </lineage>
</organism>
<evidence type="ECO:0000313" key="3">
    <source>
        <dbReference type="Proteomes" id="UP000800038"/>
    </source>
</evidence>
<keyword evidence="1" id="KW-0472">Membrane</keyword>
<evidence type="ECO:0000313" key="2">
    <source>
        <dbReference type="EMBL" id="KAF1936342.1"/>
    </source>
</evidence>
<proteinExistence type="predicted"/>
<sequence length="85" mass="9567">MGSISTSAEAIAAIIFGLLQLVIGIVSLWQQRQLRRAYREYCLIWKPLWLLTSLKGKETIEGDIQFDLSDHLRSADARYVVSGEG</sequence>
<protein>
    <submittedName>
        <fullName evidence="2">Uncharacterized protein</fullName>
    </submittedName>
</protein>
<dbReference type="EMBL" id="ML976195">
    <property type="protein sequence ID" value="KAF1936342.1"/>
    <property type="molecule type" value="Genomic_DNA"/>
</dbReference>
<dbReference type="OrthoDB" id="5098458at2759"/>
<feature type="transmembrane region" description="Helical" evidence="1">
    <location>
        <begin position="6"/>
        <end position="29"/>
    </location>
</feature>
<keyword evidence="1" id="KW-0812">Transmembrane</keyword>
<dbReference type="AlphaFoldDB" id="A0A6A5S8H8"/>
<evidence type="ECO:0000256" key="1">
    <source>
        <dbReference type="SAM" id="Phobius"/>
    </source>
</evidence>
<accession>A0A6A5S8H8</accession>
<name>A0A6A5S8H8_9PLEO</name>
<dbReference type="Proteomes" id="UP000800038">
    <property type="component" value="Unassembled WGS sequence"/>
</dbReference>
<keyword evidence="3" id="KW-1185">Reference proteome</keyword>
<keyword evidence="1" id="KW-1133">Transmembrane helix</keyword>
<reference evidence="2" key="1">
    <citation type="journal article" date="2020" name="Stud. Mycol.">
        <title>101 Dothideomycetes genomes: a test case for predicting lifestyles and emergence of pathogens.</title>
        <authorList>
            <person name="Haridas S."/>
            <person name="Albert R."/>
            <person name="Binder M."/>
            <person name="Bloem J."/>
            <person name="Labutti K."/>
            <person name="Salamov A."/>
            <person name="Andreopoulos B."/>
            <person name="Baker S."/>
            <person name="Barry K."/>
            <person name="Bills G."/>
            <person name="Bluhm B."/>
            <person name="Cannon C."/>
            <person name="Castanera R."/>
            <person name="Culley D."/>
            <person name="Daum C."/>
            <person name="Ezra D."/>
            <person name="Gonzalez J."/>
            <person name="Henrissat B."/>
            <person name="Kuo A."/>
            <person name="Liang C."/>
            <person name="Lipzen A."/>
            <person name="Lutzoni F."/>
            <person name="Magnuson J."/>
            <person name="Mondo S."/>
            <person name="Nolan M."/>
            <person name="Ohm R."/>
            <person name="Pangilinan J."/>
            <person name="Park H.-J."/>
            <person name="Ramirez L."/>
            <person name="Alfaro M."/>
            <person name="Sun H."/>
            <person name="Tritt A."/>
            <person name="Yoshinaga Y."/>
            <person name="Zwiers L.-H."/>
            <person name="Turgeon B."/>
            <person name="Goodwin S."/>
            <person name="Spatafora J."/>
            <person name="Crous P."/>
            <person name="Grigoriev I."/>
        </authorList>
    </citation>
    <scope>NUCLEOTIDE SEQUENCE</scope>
    <source>
        <strain evidence="2">CBS 161.51</strain>
    </source>
</reference>
<gene>
    <name evidence="2" type="ORF">EJ02DRAFT_459629</name>
</gene>